<accession>A0A560JME9</accession>
<dbReference type="EMBL" id="VITW01000009">
    <property type="protein sequence ID" value="TWB69480.1"/>
    <property type="molecule type" value="Genomic_DNA"/>
</dbReference>
<dbReference type="STRING" id="1399419.A5906_05415"/>
<keyword evidence="2" id="KW-1185">Reference proteome</keyword>
<dbReference type="Proteomes" id="UP000315914">
    <property type="component" value="Unassembled WGS sequence"/>
</dbReference>
<protein>
    <submittedName>
        <fullName evidence="1">Uncharacterized protein</fullName>
    </submittedName>
</protein>
<comment type="caution">
    <text evidence="1">The sequence shown here is derived from an EMBL/GenBank/DDBJ whole genome shotgun (WGS) entry which is preliminary data.</text>
</comment>
<dbReference type="AlphaFoldDB" id="A0A560JME9"/>
<proteinExistence type="predicted"/>
<sequence>MIWHLLAKGESYVWARPLLHAKKLRDLELKAGHKATRGQKGPAHANNIKSLREEERRWVEQAETAYARFVTGWNPRGPKRVRAGAATEER</sequence>
<evidence type="ECO:0000313" key="2">
    <source>
        <dbReference type="Proteomes" id="UP000315914"/>
    </source>
</evidence>
<reference evidence="1 2" key="1">
    <citation type="submission" date="2019-06" db="EMBL/GenBank/DDBJ databases">
        <title>Genomic Encyclopedia of Type Strains, Phase IV (KMG-V): Genome sequencing to study the core and pangenomes of soil and plant-associated prokaryotes.</title>
        <authorList>
            <person name="Whitman W."/>
        </authorList>
    </citation>
    <scope>NUCLEOTIDE SEQUENCE [LARGE SCALE GENOMIC DNA]</scope>
    <source>
        <strain evidence="1 2">BR 10556</strain>
    </source>
</reference>
<gene>
    <name evidence="1" type="ORF">FBZ95_10976</name>
</gene>
<name>A0A560JME9_9BRAD</name>
<organism evidence="1 2">
    <name type="scientific">Bradyrhizobium sacchari</name>
    <dbReference type="NCBI Taxonomy" id="1399419"/>
    <lineage>
        <taxon>Bacteria</taxon>
        <taxon>Pseudomonadati</taxon>
        <taxon>Pseudomonadota</taxon>
        <taxon>Alphaproteobacteria</taxon>
        <taxon>Hyphomicrobiales</taxon>
        <taxon>Nitrobacteraceae</taxon>
        <taxon>Bradyrhizobium</taxon>
    </lineage>
</organism>
<evidence type="ECO:0000313" key="1">
    <source>
        <dbReference type="EMBL" id="TWB69480.1"/>
    </source>
</evidence>